<evidence type="ECO:0000256" key="1">
    <source>
        <dbReference type="ARBA" id="ARBA00006739"/>
    </source>
</evidence>
<accession>A0AA49GIU7</accession>
<dbReference type="Pfam" id="PF13641">
    <property type="entry name" value="Glyco_tranf_2_3"/>
    <property type="match status" value="1"/>
</dbReference>
<dbReference type="PANTHER" id="PTHR43630:SF1">
    <property type="entry name" value="POLY-BETA-1,6-N-ACETYL-D-GLUCOSAMINE SYNTHASE"/>
    <property type="match status" value="1"/>
</dbReference>
<dbReference type="InterPro" id="IPR029044">
    <property type="entry name" value="Nucleotide-diphossugar_trans"/>
</dbReference>
<keyword evidence="3" id="KW-0808">Transferase</keyword>
<protein>
    <submittedName>
        <fullName evidence="5">Glycosyltransferase family 2 protein</fullName>
    </submittedName>
</protein>
<keyword evidence="4" id="KW-0812">Transmembrane</keyword>
<keyword evidence="2" id="KW-0328">Glycosyltransferase</keyword>
<sequence>MLVSIDLLYLILAWAFLLLFYSYLGYGLLLYAIVNLKNFFYKNTPVEIDDLPDVTLVVAAYNEEVYIEDKIHNSLQLDYPASKLKLLFVTDGSDDQTMEIIRQYPQVQLEHQPERQGKITAVDRIMPLVKSPITIYTDANTHLNQEAVKNIVKHFANPKVGGVAGEKRIRQEVKNDASSAGEGVYWKYESALKKWDYKLYSVVGAAGELFAIRTELYEPVRKDTLIEDFYMTLRIAQRGYRVAYEKEAYAIEDSSASIQEEMKRKIRIAAGGIQAIIRLATLLIPYPNPILTFQYVSHRVLRWTLAPIALLVFGIVSVILATQGDLVGKLLVVTQVTFYGCAYVGYRLERKKVSLKALYIPLYFSIMNLAVYRGAWRLWKGQQSVVWEKAQRKAKV</sequence>
<feature type="transmembrane region" description="Helical" evidence="4">
    <location>
        <begin position="300"/>
        <end position="320"/>
    </location>
</feature>
<dbReference type="CDD" id="cd06439">
    <property type="entry name" value="CESA_like_1"/>
    <property type="match status" value="1"/>
</dbReference>
<dbReference type="EMBL" id="CP120682">
    <property type="protein sequence ID" value="WKN34459.1"/>
    <property type="molecule type" value="Genomic_DNA"/>
</dbReference>
<evidence type="ECO:0000256" key="2">
    <source>
        <dbReference type="ARBA" id="ARBA00022676"/>
    </source>
</evidence>
<evidence type="ECO:0000313" key="5">
    <source>
        <dbReference type="EMBL" id="WKN34459.1"/>
    </source>
</evidence>
<comment type="similarity">
    <text evidence="1">Belongs to the glycosyltransferase 2 family.</text>
</comment>
<dbReference type="AlphaFoldDB" id="A0AA49GIU7"/>
<proteinExistence type="inferred from homology"/>
<name>A0AA49GIU7_9BACT</name>
<dbReference type="GO" id="GO:0016757">
    <property type="term" value="F:glycosyltransferase activity"/>
    <property type="evidence" value="ECO:0007669"/>
    <property type="project" value="UniProtKB-KW"/>
</dbReference>
<feature type="transmembrane region" description="Helical" evidence="4">
    <location>
        <begin position="12"/>
        <end position="34"/>
    </location>
</feature>
<gene>
    <name evidence="5" type="ORF">K4G66_18955</name>
</gene>
<dbReference type="SUPFAM" id="SSF53448">
    <property type="entry name" value="Nucleotide-diphospho-sugar transferases"/>
    <property type="match status" value="1"/>
</dbReference>
<dbReference type="PANTHER" id="PTHR43630">
    <property type="entry name" value="POLY-BETA-1,6-N-ACETYL-D-GLUCOSAMINE SYNTHASE"/>
    <property type="match status" value="1"/>
</dbReference>
<reference evidence="5" key="1">
    <citation type="journal article" date="2023" name="Comput. Struct. Biotechnol. J.">
        <title>Discovery of a novel marine Bacteroidetes with a rich repertoire of carbohydrate-active enzymes.</title>
        <authorList>
            <person name="Chen B."/>
            <person name="Liu G."/>
            <person name="Chen Q."/>
            <person name="Wang H."/>
            <person name="Liu L."/>
            <person name="Tang K."/>
        </authorList>
    </citation>
    <scope>NUCLEOTIDE SEQUENCE</scope>
    <source>
        <strain evidence="5">TK19036</strain>
    </source>
</reference>
<reference evidence="5" key="2">
    <citation type="journal article" date="2024" name="Antonie Van Leeuwenhoek">
        <title>Roseihalotalea indica gen. nov., sp. nov., a halophilic Bacteroidetes from mesopelagic Southwest Indian Ocean with higher carbohydrate metabolic potential.</title>
        <authorList>
            <person name="Chen B."/>
            <person name="Zhang M."/>
            <person name="Lin D."/>
            <person name="Ye J."/>
            <person name="Tang K."/>
        </authorList>
    </citation>
    <scope>NUCLEOTIDE SEQUENCE</scope>
    <source>
        <strain evidence="5">TK19036</strain>
    </source>
</reference>
<evidence type="ECO:0000256" key="3">
    <source>
        <dbReference type="ARBA" id="ARBA00022679"/>
    </source>
</evidence>
<feature type="transmembrane region" description="Helical" evidence="4">
    <location>
        <begin position="326"/>
        <end position="346"/>
    </location>
</feature>
<evidence type="ECO:0000256" key="4">
    <source>
        <dbReference type="SAM" id="Phobius"/>
    </source>
</evidence>
<organism evidence="5">
    <name type="scientific">Roseihalotalea indica</name>
    <dbReference type="NCBI Taxonomy" id="2867963"/>
    <lineage>
        <taxon>Bacteria</taxon>
        <taxon>Pseudomonadati</taxon>
        <taxon>Bacteroidota</taxon>
        <taxon>Cytophagia</taxon>
        <taxon>Cytophagales</taxon>
        <taxon>Catalimonadaceae</taxon>
        <taxon>Roseihalotalea</taxon>
    </lineage>
</organism>
<dbReference type="Gene3D" id="3.90.550.10">
    <property type="entry name" value="Spore Coat Polysaccharide Biosynthesis Protein SpsA, Chain A"/>
    <property type="match status" value="1"/>
</dbReference>
<keyword evidence="4" id="KW-0472">Membrane</keyword>
<feature type="transmembrane region" description="Helical" evidence="4">
    <location>
        <begin position="358"/>
        <end position="376"/>
    </location>
</feature>
<keyword evidence="4" id="KW-1133">Transmembrane helix</keyword>